<protein>
    <submittedName>
        <fullName evidence="1">Uncharacterized protein</fullName>
    </submittedName>
</protein>
<dbReference type="EMBL" id="BGZK01000439">
    <property type="protein sequence ID" value="GBP43601.1"/>
    <property type="molecule type" value="Genomic_DNA"/>
</dbReference>
<proteinExistence type="predicted"/>
<name>A0A4C1VXQ2_EUMVA</name>
<gene>
    <name evidence="1" type="ORF">EVAR_32167_1</name>
</gene>
<evidence type="ECO:0000313" key="1">
    <source>
        <dbReference type="EMBL" id="GBP43601.1"/>
    </source>
</evidence>
<accession>A0A4C1VXQ2</accession>
<comment type="caution">
    <text evidence="1">The sequence shown here is derived from an EMBL/GenBank/DDBJ whole genome shotgun (WGS) entry which is preliminary data.</text>
</comment>
<reference evidence="1 2" key="1">
    <citation type="journal article" date="2019" name="Commun. Biol.">
        <title>The bagworm genome reveals a unique fibroin gene that provides high tensile strength.</title>
        <authorList>
            <person name="Kono N."/>
            <person name="Nakamura H."/>
            <person name="Ohtoshi R."/>
            <person name="Tomita M."/>
            <person name="Numata K."/>
            <person name="Arakawa K."/>
        </authorList>
    </citation>
    <scope>NUCLEOTIDE SEQUENCE [LARGE SCALE GENOMIC DNA]</scope>
</reference>
<evidence type="ECO:0000313" key="2">
    <source>
        <dbReference type="Proteomes" id="UP000299102"/>
    </source>
</evidence>
<dbReference type="Proteomes" id="UP000299102">
    <property type="component" value="Unassembled WGS sequence"/>
</dbReference>
<sequence>MPVTSNLTTRLDGLLSQHDFIPVIALKHIADDRDKAITAHCYSRGARRRHVRAGRRRADHLARNCIDTFGMHVRVNAGPALCKPRTPVAAQKNDYLKGNFLQQRKQLMSSEMFARSQLAAPAPTHPRSFTYHKNSSNVRRTPFLRF</sequence>
<organism evidence="1 2">
    <name type="scientific">Eumeta variegata</name>
    <name type="common">Bagworm moth</name>
    <name type="synonym">Eumeta japonica</name>
    <dbReference type="NCBI Taxonomy" id="151549"/>
    <lineage>
        <taxon>Eukaryota</taxon>
        <taxon>Metazoa</taxon>
        <taxon>Ecdysozoa</taxon>
        <taxon>Arthropoda</taxon>
        <taxon>Hexapoda</taxon>
        <taxon>Insecta</taxon>
        <taxon>Pterygota</taxon>
        <taxon>Neoptera</taxon>
        <taxon>Endopterygota</taxon>
        <taxon>Lepidoptera</taxon>
        <taxon>Glossata</taxon>
        <taxon>Ditrysia</taxon>
        <taxon>Tineoidea</taxon>
        <taxon>Psychidae</taxon>
        <taxon>Oiketicinae</taxon>
        <taxon>Eumeta</taxon>
    </lineage>
</organism>
<keyword evidence="2" id="KW-1185">Reference proteome</keyword>
<dbReference type="AlphaFoldDB" id="A0A4C1VXQ2"/>